<dbReference type="GO" id="GO:0003676">
    <property type="term" value="F:nucleic acid binding"/>
    <property type="evidence" value="ECO:0007669"/>
    <property type="project" value="InterPro"/>
</dbReference>
<comment type="caution">
    <text evidence="1">The sequence shown here is derived from an EMBL/GenBank/DDBJ whole genome shotgun (WGS) entry which is preliminary data.</text>
</comment>
<dbReference type="SUPFAM" id="SSF56219">
    <property type="entry name" value="DNase I-like"/>
    <property type="match status" value="1"/>
</dbReference>
<dbReference type="Gene3D" id="3.30.420.10">
    <property type="entry name" value="Ribonuclease H-like superfamily/Ribonuclease H"/>
    <property type="match status" value="1"/>
</dbReference>
<organism evidence="1 2">
    <name type="scientific">Acromyrmex charruanus</name>
    <dbReference type="NCBI Taxonomy" id="2715315"/>
    <lineage>
        <taxon>Eukaryota</taxon>
        <taxon>Metazoa</taxon>
        <taxon>Ecdysozoa</taxon>
        <taxon>Arthropoda</taxon>
        <taxon>Hexapoda</taxon>
        <taxon>Insecta</taxon>
        <taxon>Pterygota</taxon>
        <taxon>Neoptera</taxon>
        <taxon>Endopterygota</taxon>
        <taxon>Hymenoptera</taxon>
        <taxon>Apocrita</taxon>
        <taxon>Aculeata</taxon>
        <taxon>Formicoidea</taxon>
        <taxon>Formicidae</taxon>
        <taxon>Myrmicinae</taxon>
        <taxon>Acromyrmex</taxon>
    </lineage>
</organism>
<dbReference type="PANTHER" id="PTHR46060">
    <property type="entry name" value="MARINER MOS1 TRANSPOSASE-LIKE PROTEIN"/>
    <property type="match status" value="1"/>
</dbReference>
<dbReference type="InterPro" id="IPR036397">
    <property type="entry name" value="RNaseH_sf"/>
</dbReference>
<evidence type="ECO:0000313" key="2">
    <source>
        <dbReference type="Proteomes" id="UP000669903"/>
    </source>
</evidence>
<feature type="non-terminal residue" evidence="1">
    <location>
        <position position="280"/>
    </location>
</feature>
<dbReference type="PANTHER" id="PTHR46060:SF1">
    <property type="entry name" value="MARINER MOS1 TRANSPOSASE-LIKE PROTEIN"/>
    <property type="match status" value="1"/>
</dbReference>
<dbReference type="AlphaFoldDB" id="A0A836KB24"/>
<sequence length="280" mass="32266">INGLLSNKKEVLLHITANNLDIVLISETHTANKVFTLRGFHVYSTHHPDGTTHGGSAIIIKNIIKHYVMAEYRTEQISLFCHNLHMKDLRKEIKVELDNVHSTSAPEFVTHTVISILHEQLGIKKLSARWVPRLLTVDHKRDRMTISKQCLEMFQRNPDEFLRRFIIVDETWIHYFTPETKEQSTQLTSPSEPGHNKRVKEFLNSDLQLSSPLKLISSKEIQAVIKRLPPKKAPGFDFITSEVLKQLPRKGLAFLVFLFNGIIRTSCFPDTWKVSQIIML</sequence>
<reference evidence="1" key="1">
    <citation type="submission" date="2020-03" db="EMBL/GenBank/DDBJ databases">
        <title>Relaxed selection underlies rapid genomic changes in the transitions from sociality to social parasitism in ants.</title>
        <authorList>
            <person name="Bi X."/>
        </authorList>
    </citation>
    <scope>NUCLEOTIDE SEQUENCE</scope>
    <source>
        <strain evidence="1">BGI-DK2014a</strain>
        <tissue evidence="1">Whole body</tissue>
    </source>
</reference>
<dbReference type="Proteomes" id="UP000669903">
    <property type="component" value="Unassembled WGS sequence"/>
</dbReference>
<protein>
    <submittedName>
        <fullName evidence="1">RTJK polymerase</fullName>
    </submittedName>
</protein>
<accession>A0A836KB24</accession>
<dbReference type="InterPro" id="IPR036691">
    <property type="entry name" value="Endo/exonu/phosph_ase_sf"/>
</dbReference>
<keyword evidence="2" id="KW-1185">Reference proteome</keyword>
<dbReference type="Gene3D" id="3.60.10.10">
    <property type="entry name" value="Endonuclease/exonuclease/phosphatase"/>
    <property type="match status" value="1"/>
</dbReference>
<proteinExistence type="predicted"/>
<feature type="non-terminal residue" evidence="1">
    <location>
        <position position="1"/>
    </location>
</feature>
<evidence type="ECO:0000313" key="1">
    <source>
        <dbReference type="EMBL" id="KAG5343856.1"/>
    </source>
</evidence>
<name>A0A836KB24_9HYME</name>
<gene>
    <name evidence="1" type="primary">Pol_0</name>
    <name evidence="1" type="ORF">G6Z76_0008152</name>
</gene>
<dbReference type="InterPro" id="IPR052709">
    <property type="entry name" value="Transposase-MT_Hybrid"/>
</dbReference>
<dbReference type="EMBL" id="JAANIC010002912">
    <property type="protein sequence ID" value="KAG5343856.1"/>
    <property type="molecule type" value="Genomic_DNA"/>
</dbReference>